<evidence type="ECO:0000313" key="4">
    <source>
        <dbReference type="EMBL" id="QJI01758.1"/>
    </source>
</evidence>
<dbReference type="EMBL" id="MT142003">
    <property type="protein sequence ID" value="QJA73108.1"/>
    <property type="molecule type" value="Genomic_DNA"/>
</dbReference>
<name>A0A6H1ZYQ1_9ZZZZ</name>
<gene>
    <name evidence="2" type="ORF">MM415A02470_0001</name>
    <name evidence="3" type="ORF">MM415B02483_0005</name>
    <name evidence="1" type="ORF">TM448A02729_0012</name>
    <name evidence="4" type="ORF">TM448B02754_0010</name>
</gene>
<evidence type="ECO:0000313" key="3">
    <source>
        <dbReference type="EMBL" id="QJA89895.1"/>
    </source>
</evidence>
<accession>A0A6H1ZYQ1</accession>
<sequence length="93" mass="10185">MVLIRVYVDGSQYGQCDARCYNAKGTACTCCCMGSNHGLGLIAALASTRQLFAHRRKDDPFFDPLRDLGDDVYFEAEVPFSGFVDITPGRATP</sequence>
<dbReference type="AlphaFoldDB" id="A0A6H1ZYQ1"/>
<organism evidence="1">
    <name type="scientific">viral metagenome</name>
    <dbReference type="NCBI Taxonomy" id="1070528"/>
    <lineage>
        <taxon>unclassified sequences</taxon>
        <taxon>metagenomes</taxon>
        <taxon>organismal metagenomes</taxon>
    </lineage>
</organism>
<dbReference type="EMBL" id="MT142876">
    <property type="protein sequence ID" value="QJA89895.1"/>
    <property type="molecule type" value="Genomic_DNA"/>
</dbReference>
<proteinExistence type="predicted"/>
<protein>
    <submittedName>
        <fullName evidence="1">Uncharacterized protein</fullName>
    </submittedName>
</protein>
<evidence type="ECO:0000313" key="1">
    <source>
        <dbReference type="EMBL" id="QJA52447.1"/>
    </source>
</evidence>
<evidence type="ECO:0000313" key="2">
    <source>
        <dbReference type="EMBL" id="QJA73108.1"/>
    </source>
</evidence>
<reference evidence="1" key="1">
    <citation type="submission" date="2020-03" db="EMBL/GenBank/DDBJ databases">
        <title>The deep terrestrial virosphere.</title>
        <authorList>
            <person name="Holmfeldt K."/>
            <person name="Nilsson E."/>
            <person name="Simone D."/>
            <person name="Lopez-Fernandez M."/>
            <person name="Wu X."/>
            <person name="de Brujin I."/>
            <person name="Lundin D."/>
            <person name="Andersson A."/>
            <person name="Bertilsson S."/>
            <person name="Dopson M."/>
        </authorList>
    </citation>
    <scope>NUCLEOTIDE SEQUENCE</scope>
    <source>
        <strain evidence="2">MM415A02470</strain>
        <strain evidence="3">MM415B02483</strain>
        <strain evidence="1">TM448A02729</strain>
        <strain evidence="4">TM448B02754</strain>
    </source>
</reference>
<dbReference type="EMBL" id="MT144948">
    <property type="protein sequence ID" value="QJI01758.1"/>
    <property type="molecule type" value="Genomic_DNA"/>
</dbReference>
<dbReference type="EMBL" id="MT144340">
    <property type="protein sequence ID" value="QJA52447.1"/>
    <property type="molecule type" value="Genomic_DNA"/>
</dbReference>